<proteinExistence type="predicted"/>
<keyword evidence="2" id="KW-1185">Reference proteome</keyword>
<dbReference type="PANTHER" id="PTHR32142:SF55">
    <property type="entry name" value="ANKYRIN REPEAT-CONTAINING PROTEIN-RELATED"/>
    <property type="match status" value="1"/>
</dbReference>
<sequence>MNIHIYREVFHNIYLYKKIYDLVYEIQQHDNSLRYDDIVDVKWMIENKHFGLLREKIKANQLLYYCSGISFKLLFSLLDDSVELFISVFERYRHYLADCYTGGGNKNKNNKRDISLLQEIWKSNNIQVAKYFHQRGYLIHKLPFYVTLQDDTCPEVLEFFLNNGNIFLCHKLLSIFFSDVKKKLYHHDEIIRILQKHSTSLSMHQASARLRTLLLHPKPFLFDYYLPLFPKDLELSFDIEALLPKIKLNQYNLEILFWLYEKKFYCPSSSSKLNQFLKKRSLNGGDSMVEWNNYINQLENQQQFRFLNSTNFINSIKKDQHLLNSKNLFQLWYLDCFQNTQTKTTKNQIFIDTWNEFSDHIRVFPDYIYFSPTKPIPMDLDQEDVESLRDIKEISSHLLDIFCYFANIELISFIGDAGFDAQGIVDAIDIFSNEFMQNLSCYKTKQDFKLIDKLIQAEFIYPFYVLDSCTKYKNLPMFQFFLKKYPPTDPGELFLLFKRGVMDNCPDILNILKTQGFLMTRDVKIKIFKKGPFKNRLQFAKEILIDNSLNDKDTFLEVAIAQNDYPLSKYLLSNFDYPSMAPFKTKLSICYNIPLVDYILKYKNYQDSFCLSTVIQSNNLPFIEYIVKNNLTSIQDPLDNILIRAPILFLIKPFLDDSNHKFLLDSPIIDKKSTLQEIIYLIDQKAFKSIDYLLDFIYSQFGSIQIVEKDDLENLFFSLSIIGYIEKNLDQFENQTWFNQLNEKLQSIYTIIDLANPEIKYENIAAQGLDNQRLK</sequence>
<dbReference type="PANTHER" id="PTHR32142">
    <property type="entry name" value="B BOX-TYPE DOMAIN-CONTAINING PROTEIN-RELATED"/>
    <property type="match status" value="1"/>
</dbReference>
<evidence type="ECO:0008006" key="3">
    <source>
        <dbReference type="Google" id="ProtNLM"/>
    </source>
</evidence>
<reference evidence="1" key="1">
    <citation type="submission" date="2020-01" db="EMBL/GenBank/DDBJ databases">
        <title>Development of genomics and gene disruption for Polysphondylium violaceum indicates a role for the polyketide synthase stlB in stalk morphogenesis.</title>
        <authorList>
            <person name="Narita B."/>
            <person name="Kawabe Y."/>
            <person name="Kin K."/>
            <person name="Saito T."/>
            <person name="Gibbs R."/>
            <person name="Kuspa A."/>
            <person name="Muzny D."/>
            <person name="Queller D."/>
            <person name="Richards S."/>
            <person name="Strassman J."/>
            <person name="Sucgang R."/>
            <person name="Worley K."/>
            <person name="Schaap P."/>
        </authorList>
    </citation>
    <scope>NUCLEOTIDE SEQUENCE</scope>
    <source>
        <strain evidence="1">QSvi11</strain>
    </source>
</reference>
<evidence type="ECO:0000313" key="1">
    <source>
        <dbReference type="EMBL" id="KAF2078128.1"/>
    </source>
</evidence>
<dbReference type="AlphaFoldDB" id="A0A8J4Q1A7"/>
<dbReference type="EMBL" id="AJWJ01000011">
    <property type="protein sequence ID" value="KAF2078128.1"/>
    <property type="molecule type" value="Genomic_DNA"/>
</dbReference>
<name>A0A8J4Q1A7_9MYCE</name>
<protein>
    <recommendedName>
        <fullName evidence="3">Ankyrin repeat-containing protein</fullName>
    </recommendedName>
</protein>
<comment type="caution">
    <text evidence="1">The sequence shown here is derived from an EMBL/GenBank/DDBJ whole genome shotgun (WGS) entry which is preliminary data.</text>
</comment>
<evidence type="ECO:0000313" key="2">
    <source>
        <dbReference type="Proteomes" id="UP000695562"/>
    </source>
</evidence>
<accession>A0A8J4Q1A7</accession>
<gene>
    <name evidence="1" type="ORF">CYY_000599</name>
</gene>
<dbReference type="Proteomes" id="UP000695562">
    <property type="component" value="Unassembled WGS sequence"/>
</dbReference>
<organism evidence="1 2">
    <name type="scientific">Polysphondylium violaceum</name>
    <dbReference type="NCBI Taxonomy" id="133409"/>
    <lineage>
        <taxon>Eukaryota</taxon>
        <taxon>Amoebozoa</taxon>
        <taxon>Evosea</taxon>
        <taxon>Eumycetozoa</taxon>
        <taxon>Dictyostelia</taxon>
        <taxon>Dictyosteliales</taxon>
        <taxon>Dictyosteliaceae</taxon>
        <taxon>Polysphondylium</taxon>
    </lineage>
</organism>